<keyword evidence="5" id="KW-0732">Signal</keyword>
<dbReference type="STRING" id="215250.A0A316YVS6"/>
<proteinExistence type="inferred from homology"/>
<comment type="similarity">
    <text evidence="1">Belongs to the SurE nucleotidase family.</text>
</comment>
<dbReference type="OrthoDB" id="4018688at2759"/>
<keyword evidence="3" id="KW-0378">Hydrolase</keyword>
<dbReference type="InterPro" id="IPR030048">
    <property type="entry name" value="SurE"/>
</dbReference>
<name>A0A316YVS6_9BASI</name>
<sequence length="363" mass="37990">MRFFPVLSVLVSLAFAAASAKDDYPVNAKGYSGVIKAKRSLNILLSNDDSWASANIRATYYALKTAGHNVLMVAPAQQQSGTGGTVNLPKQATLSGPGRGGSLPQSAPYRGANASDPGLTYFDGTPAACTLFGLDQVVPDFFKGKAVDLAVTGPNEGTNLGPFLYTLSGTLGSSYVVVERGIPAIAFSASTAIRDYKTLNYDNASDESIIIAKYTANLVSTLGDSQSHEKRSNPEAGVLPLGLGGTVNYASGVGQVANCSKANWIHTRMTGGAYIDRINIGSNGLPQYENIVAPGLNRCLSGDCSLPGEQDSVNKDKCAATLSIYSVDYDAPTAAQHLLKHRVDGAVKTLNSKSGKPKSKRSL</sequence>
<keyword evidence="8" id="KW-1185">Reference proteome</keyword>
<dbReference type="GO" id="GO:0046872">
    <property type="term" value="F:metal ion binding"/>
    <property type="evidence" value="ECO:0007669"/>
    <property type="project" value="UniProtKB-KW"/>
</dbReference>
<dbReference type="Proteomes" id="UP000245768">
    <property type="component" value="Unassembled WGS sequence"/>
</dbReference>
<keyword evidence="2" id="KW-0479">Metal-binding</keyword>
<evidence type="ECO:0000256" key="2">
    <source>
        <dbReference type="ARBA" id="ARBA00022723"/>
    </source>
</evidence>
<dbReference type="InterPro" id="IPR002828">
    <property type="entry name" value="SurE-like_Pase/nucleotidase"/>
</dbReference>
<organism evidence="7 8">
    <name type="scientific">Acaromyces ingoldii</name>
    <dbReference type="NCBI Taxonomy" id="215250"/>
    <lineage>
        <taxon>Eukaryota</taxon>
        <taxon>Fungi</taxon>
        <taxon>Dikarya</taxon>
        <taxon>Basidiomycota</taxon>
        <taxon>Ustilaginomycotina</taxon>
        <taxon>Exobasidiomycetes</taxon>
        <taxon>Exobasidiales</taxon>
        <taxon>Cryptobasidiaceae</taxon>
        <taxon>Acaromyces</taxon>
    </lineage>
</organism>
<evidence type="ECO:0000256" key="5">
    <source>
        <dbReference type="SAM" id="SignalP"/>
    </source>
</evidence>
<feature type="signal peptide" evidence="5">
    <location>
        <begin position="1"/>
        <end position="20"/>
    </location>
</feature>
<dbReference type="AlphaFoldDB" id="A0A316YVS6"/>
<dbReference type="InterPro" id="IPR036523">
    <property type="entry name" value="SurE-like_sf"/>
</dbReference>
<dbReference type="InParanoid" id="A0A316YVS6"/>
<dbReference type="PANTHER" id="PTHR30457">
    <property type="entry name" value="5'-NUCLEOTIDASE SURE"/>
    <property type="match status" value="1"/>
</dbReference>
<evidence type="ECO:0000256" key="3">
    <source>
        <dbReference type="ARBA" id="ARBA00022801"/>
    </source>
</evidence>
<dbReference type="Gene3D" id="3.40.1210.10">
    <property type="entry name" value="Survival protein SurE-like phosphatase/nucleotidase"/>
    <property type="match status" value="1"/>
</dbReference>
<dbReference type="GeneID" id="37043197"/>
<dbReference type="Pfam" id="PF01975">
    <property type="entry name" value="SurE"/>
    <property type="match status" value="1"/>
</dbReference>
<dbReference type="NCBIfam" id="TIGR00087">
    <property type="entry name" value="surE"/>
    <property type="match status" value="1"/>
</dbReference>
<protein>
    <submittedName>
        <fullName evidence="7">5'/3'-nucleotidase sure</fullName>
    </submittedName>
</protein>
<dbReference type="SUPFAM" id="SSF64167">
    <property type="entry name" value="SurE-like"/>
    <property type="match status" value="1"/>
</dbReference>
<dbReference type="GO" id="GO:0008252">
    <property type="term" value="F:nucleotidase activity"/>
    <property type="evidence" value="ECO:0007669"/>
    <property type="project" value="InterPro"/>
</dbReference>
<reference evidence="7 8" key="1">
    <citation type="journal article" date="2018" name="Mol. Biol. Evol.">
        <title>Broad Genomic Sampling Reveals a Smut Pathogenic Ancestry of the Fungal Clade Ustilaginomycotina.</title>
        <authorList>
            <person name="Kijpornyongpan T."/>
            <person name="Mondo S.J."/>
            <person name="Barry K."/>
            <person name="Sandor L."/>
            <person name="Lee J."/>
            <person name="Lipzen A."/>
            <person name="Pangilinan J."/>
            <person name="LaButti K."/>
            <person name="Hainaut M."/>
            <person name="Henrissat B."/>
            <person name="Grigoriev I.V."/>
            <person name="Spatafora J.W."/>
            <person name="Aime M.C."/>
        </authorList>
    </citation>
    <scope>NUCLEOTIDE SEQUENCE [LARGE SCALE GENOMIC DNA]</scope>
    <source>
        <strain evidence="7 8">MCA 4198</strain>
    </source>
</reference>
<evidence type="ECO:0000259" key="6">
    <source>
        <dbReference type="Pfam" id="PF01975"/>
    </source>
</evidence>
<dbReference type="PANTHER" id="PTHR30457:SF0">
    <property type="entry name" value="PHOSPHATASE, PUTATIVE (AFU_ORTHOLOGUE AFUA_4G01070)-RELATED"/>
    <property type="match status" value="1"/>
</dbReference>
<evidence type="ECO:0000313" key="7">
    <source>
        <dbReference type="EMBL" id="PWN92153.1"/>
    </source>
</evidence>
<gene>
    <name evidence="7" type="ORF">FA10DRAFT_265954</name>
</gene>
<feature type="domain" description="Survival protein SurE-like phosphatase/nucleotidase" evidence="6">
    <location>
        <begin position="43"/>
        <end position="203"/>
    </location>
</feature>
<evidence type="ECO:0000256" key="1">
    <source>
        <dbReference type="ARBA" id="ARBA00011062"/>
    </source>
</evidence>
<feature type="region of interest" description="Disordered" evidence="4">
    <location>
        <begin position="80"/>
        <end position="104"/>
    </location>
</feature>
<dbReference type="EMBL" id="KZ819635">
    <property type="protein sequence ID" value="PWN92153.1"/>
    <property type="molecule type" value="Genomic_DNA"/>
</dbReference>
<evidence type="ECO:0000256" key="4">
    <source>
        <dbReference type="SAM" id="MobiDB-lite"/>
    </source>
</evidence>
<dbReference type="RefSeq" id="XP_025379351.1">
    <property type="nucleotide sequence ID" value="XM_025521281.1"/>
</dbReference>
<accession>A0A316YVS6</accession>
<evidence type="ECO:0000313" key="8">
    <source>
        <dbReference type="Proteomes" id="UP000245768"/>
    </source>
</evidence>
<feature type="chain" id="PRO_5016334476" evidence="5">
    <location>
        <begin position="21"/>
        <end position="363"/>
    </location>
</feature>